<protein>
    <submittedName>
        <fullName evidence="2">3-oxoadipate enol-lactonase protein</fullName>
    </submittedName>
</protein>
<reference evidence="2" key="1">
    <citation type="submission" date="2022-07" db="EMBL/GenBank/DDBJ databases">
        <title>Draft genome sequence of Zalerion maritima ATCC 34329, a (micro)plastics degrading marine fungus.</title>
        <authorList>
            <person name="Paco A."/>
            <person name="Goncalves M.F.M."/>
            <person name="Rocha-Santos T.A.P."/>
            <person name="Alves A."/>
        </authorList>
    </citation>
    <scope>NUCLEOTIDE SEQUENCE</scope>
    <source>
        <strain evidence="2">ATCC 34329</strain>
    </source>
</reference>
<dbReference type="InterPro" id="IPR029058">
    <property type="entry name" value="AB_hydrolase_fold"/>
</dbReference>
<organism evidence="2 3">
    <name type="scientific">Zalerion maritima</name>
    <dbReference type="NCBI Taxonomy" id="339359"/>
    <lineage>
        <taxon>Eukaryota</taxon>
        <taxon>Fungi</taxon>
        <taxon>Dikarya</taxon>
        <taxon>Ascomycota</taxon>
        <taxon>Pezizomycotina</taxon>
        <taxon>Sordariomycetes</taxon>
        <taxon>Lulworthiomycetidae</taxon>
        <taxon>Lulworthiales</taxon>
        <taxon>Lulworthiaceae</taxon>
        <taxon>Zalerion</taxon>
    </lineage>
</organism>
<gene>
    <name evidence="2" type="ORF">MKZ38_002286</name>
</gene>
<dbReference type="InterPro" id="IPR000073">
    <property type="entry name" value="AB_hydrolase_1"/>
</dbReference>
<dbReference type="GO" id="GO:0016020">
    <property type="term" value="C:membrane"/>
    <property type="evidence" value="ECO:0007669"/>
    <property type="project" value="TreeGrafter"/>
</dbReference>
<comment type="caution">
    <text evidence="2">The sequence shown here is derived from an EMBL/GenBank/DDBJ whole genome shotgun (WGS) entry which is preliminary data.</text>
</comment>
<dbReference type="PANTHER" id="PTHR43798:SF33">
    <property type="entry name" value="HYDROLASE, PUTATIVE (AFU_ORTHOLOGUE AFUA_2G14860)-RELATED"/>
    <property type="match status" value="1"/>
</dbReference>
<dbReference type="SUPFAM" id="SSF53474">
    <property type="entry name" value="alpha/beta-Hydrolases"/>
    <property type="match status" value="1"/>
</dbReference>
<sequence length="298" mass="32347">MPLLDLSGGRQLNYELTPGPSTTSPVIILANPLTTSLRLWDDYVPHLTKAGYRVLRFDQPGHGNSICPDESVTTVTFPGMAKDVHMLLSYLTGDSCPAADQISLPVAAWMGISMGAAMGIFYTIAYPNTVKNLVLSDTISCSPERAGVPDLFTSRVADAKKDGNMGKTVEGTLERWYGNRISEDEKEKQRKVMSTTSINGYEACCAALVHHSFHVRPLAPMLAKSVVEDVLVVVGELDANLPESMTELAKCIEQGFRRAGRQGYTVPVKILPECGHVPVVDNFDAFVNATVPFLSSKV</sequence>
<dbReference type="AlphaFoldDB" id="A0AAD5RP35"/>
<dbReference type="Proteomes" id="UP001201980">
    <property type="component" value="Unassembled WGS sequence"/>
</dbReference>
<evidence type="ECO:0000313" key="3">
    <source>
        <dbReference type="Proteomes" id="UP001201980"/>
    </source>
</evidence>
<dbReference type="PANTHER" id="PTHR43798">
    <property type="entry name" value="MONOACYLGLYCEROL LIPASE"/>
    <property type="match status" value="1"/>
</dbReference>
<proteinExistence type="predicted"/>
<dbReference type="EMBL" id="JAKWBI020000168">
    <property type="protein sequence ID" value="KAJ2900627.1"/>
    <property type="molecule type" value="Genomic_DNA"/>
</dbReference>
<evidence type="ECO:0000259" key="1">
    <source>
        <dbReference type="Pfam" id="PF00561"/>
    </source>
</evidence>
<accession>A0AAD5RP35</accession>
<name>A0AAD5RP35_9PEZI</name>
<feature type="domain" description="AB hydrolase-1" evidence="1">
    <location>
        <begin position="25"/>
        <end position="158"/>
    </location>
</feature>
<keyword evidence="3" id="KW-1185">Reference proteome</keyword>
<dbReference type="Pfam" id="PF00561">
    <property type="entry name" value="Abhydrolase_1"/>
    <property type="match status" value="1"/>
</dbReference>
<evidence type="ECO:0000313" key="2">
    <source>
        <dbReference type="EMBL" id="KAJ2900627.1"/>
    </source>
</evidence>
<dbReference type="InterPro" id="IPR050266">
    <property type="entry name" value="AB_hydrolase_sf"/>
</dbReference>
<dbReference type="Gene3D" id="3.40.50.1820">
    <property type="entry name" value="alpha/beta hydrolase"/>
    <property type="match status" value="1"/>
</dbReference>